<protein>
    <submittedName>
        <fullName evidence="2">Uncharacterized protein</fullName>
    </submittedName>
</protein>
<reference evidence="2" key="2">
    <citation type="submission" date="2025-09" db="UniProtKB">
        <authorList>
            <consortium name="Ensembl"/>
        </authorList>
    </citation>
    <scope>IDENTIFICATION</scope>
</reference>
<dbReference type="InterPro" id="IPR055308">
    <property type="entry name" value="TEX47-like"/>
</dbReference>
<keyword evidence="1" id="KW-0472">Membrane</keyword>
<dbReference type="Proteomes" id="UP000264800">
    <property type="component" value="Unplaced"/>
</dbReference>
<evidence type="ECO:0000256" key="1">
    <source>
        <dbReference type="SAM" id="Phobius"/>
    </source>
</evidence>
<keyword evidence="1" id="KW-1133">Transmembrane helix</keyword>
<keyword evidence="3" id="KW-1185">Reference proteome</keyword>
<proteinExistence type="predicted"/>
<dbReference type="Ensembl" id="ENSKMAT00000023464.1">
    <property type="protein sequence ID" value="ENSKMAP00000023169.1"/>
    <property type="gene ID" value="ENSKMAG00000017176.1"/>
</dbReference>
<evidence type="ECO:0000313" key="3">
    <source>
        <dbReference type="Proteomes" id="UP000264800"/>
    </source>
</evidence>
<evidence type="ECO:0000313" key="2">
    <source>
        <dbReference type="Ensembl" id="ENSKMAP00000023169.1"/>
    </source>
</evidence>
<feature type="transmembrane region" description="Helical" evidence="1">
    <location>
        <begin position="50"/>
        <end position="69"/>
    </location>
</feature>
<keyword evidence="1" id="KW-0812">Transmembrane</keyword>
<accession>A0A3Q3BEN3</accession>
<feature type="transmembrane region" description="Helical" evidence="1">
    <location>
        <begin position="12"/>
        <end position="30"/>
    </location>
</feature>
<dbReference type="AlphaFoldDB" id="A0A3Q3BEN3"/>
<dbReference type="PANTHER" id="PTHR34035">
    <property type="entry name" value="TESTIS-EXPRESSED PROTEIN 47"/>
    <property type="match status" value="1"/>
</dbReference>
<dbReference type="PANTHER" id="PTHR34035:SF1">
    <property type="entry name" value="TESTIS-EXPRESSED PROTEIN 47"/>
    <property type="match status" value="1"/>
</dbReference>
<sequence>MWFVFTVKYVHLLIPMLNFSLKMCFLIPFVHGKADSHYEKLNFRLKKQHVGDPITGLLLIYPSCLLQVIEVNFYVPEVGCLFFLQSSGIVFIAHNLQSRLFQKWSYKVSFLPVRLCLKVLPGSVLDETPELIVPEKILEKLLGRDELITPQQYLQMYQSPLKISIEFGEKNLLISHVLLKCQTLVLRATILQVLLVSLLQHT</sequence>
<name>A0A3Q3BEN3_KRYMA</name>
<dbReference type="Pfam" id="PF24787">
    <property type="entry name" value="TEX47"/>
    <property type="match status" value="3"/>
</dbReference>
<organism evidence="2 3">
    <name type="scientific">Kryptolebias marmoratus</name>
    <name type="common">Mangrove killifish</name>
    <name type="synonym">Rivulus marmoratus</name>
    <dbReference type="NCBI Taxonomy" id="37003"/>
    <lineage>
        <taxon>Eukaryota</taxon>
        <taxon>Metazoa</taxon>
        <taxon>Chordata</taxon>
        <taxon>Craniata</taxon>
        <taxon>Vertebrata</taxon>
        <taxon>Euteleostomi</taxon>
        <taxon>Actinopterygii</taxon>
        <taxon>Neopterygii</taxon>
        <taxon>Teleostei</taxon>
        <taxon>Neoteleostei</taxon>
        <taxon>Acanthomorphata</taxon>
        <taxon>Ovalentaria</taxon>
        <taxon>Atherinomorphae</taxon>
        <taxon>Cyprinodontiformes</taxon>
        <taxon>Rivulidae</taxon>
        <taxon>Kryptolebias</taxon>
    </lineage>
</organism>
<reference evidence="2" key="1">
    <citation type="submission" date="2025-08" db="UniProtKB">
        <authorList>
            <consortium name="Ensembl"/>
        </authorList>
    </citation>
    <scope>IDENTIFICATION</scope>
</reference>